<dbReference type="PANTHER" id="PTHR40257">
    <property type="match status" value="1"/>
</dbReference>
<dbReference type="Gene3D" id="3.30.70.100">
    <property type="match status" value="1"/>
</dbReference>
<name>A0A1M7SAX0_9RHOB</name>
<protein>
    <submittedName>
        <fullName evidence="2">Uncharacterized conserved protein, DUF1330 family</fullName>
    </submittedName>
</protein>
<gene>
    <name evidence="2" type="ORF">SAMN05216200_102148</name>
</gene>
<dbReference type="InterPro" id="IPR011008">
    <property type="entry name" value="Dimeric_a/b-barrel"/>
</dbReference>
<feature type="domain" description="DUF1330" evidence="1">
    <location>
        <begin position="52"/>
        <end position="130"/>
    </location>
</feature>
<evidence type="ECO:0000313" key="3">
    <source>
        <dbReference type="Proteomes" id="UP000184066"/>
    </source>
</evidence>
<evidence type="ECO:0000313" key="2">
    <source>
        <dbReference type="EMBL" id="SHN55593.1"/>
    </source>
</evidence>
<dbReference type="AlphaFoldDB" id="A0A1M7SAX0"/>
<organism evidence="2 3">
    <name type="scientific">Oceanicella actignis</name>
    <dbReference type="NCBI Taxonomy" id="1189325"/>
    <lineage>
        <taxon>Bacteria</taxon>
        <taxon>Pseudomonadati</taxon>
        <taxon>Pseudomonadota</taxon>
        <taxon>Alphaproteobacteria</taxon>
        <taxon>Rhodobacterales</taxon>
        <taxon>Paracoccaceae</taxon>
        <taxon>Oceanicella</taxon>
    </lineage>
</organism>
<dbReference type="RefSeq" id="WP_072746233.1">
    <property type="nucleotide sequence ID" value="NZ_FOHL01000003.1"/>
</dbReference>
<dbReference type="STRING" id="1189325.SAMN04488119_103360"/>
<accession>A0A1M7SAX0</accession>
<keyword evidence="3" id="KW-1185">Reference proteome</keyword>
<dbReference type="EMBL" id="FRDL01000002">
    <property type="protein sequence ID" value="SHN55593.1"/>
    <property type="molecule type" value="Genomic_DNA"/>
</dbReference>
<dbReference type="OrthoDB" id="8909581at2"/>
<dbReference type="Proteomes" id="UP000184066">
    <property type="component" value="Unassembled WGS sequence"/>
</dbReference>
<dbReference type="PANTHER" id="PTHR40257:SF1">
    <property type="entry name" value="DUF1330 DOMAIN-CONTAINING PROTEIN"/>
    <property type="match status" value="1"/>
</dbReference>
<reference evidence="2 3" key="1">
    <citation type="submission" date="2016-12" db="EMBL/GenBank/DDBJ databases">
        <authorList>
            <person name="Song W.-J."/>
            <person name="Kurnit D.M."/>
        </authorList>
    </citation>
    <scope>NUCLEOTIDE SEQUENCE [LARGE SCALE GENOMIC DNA]</scope>
    <source>
        <strain evidence="2 3">CGMCC 1.10808</strain>
    </source>
</reference>
<dbReference type="InterPro" id="IPR010753">
    <property type="entry name" value="DUF1330"/>
</dbReference>
<proteinExistence type="predicted"/>
<sequence length="145" mass="15949">MPAEAHIDPERAAFEAFKALPRDAPIEMLNLVALRARAAYPEDRPEAAEGLTGAQAYARYGAASAPVFKRVGGRIVWRGRPELTLIGPRDERWDIAFVARYPDTAAFLAMVTDPEYRRAVTHRQAAVRTSRLIRCAPAEGADAFG</sequence>
<dbReference type="Pfam" id="PF07045">
    <property type="entry name" value="DUF1330"/>
    <property type="match status" value="1"/>
</dbReference>
<dbReference type="SUPFAM" id="SSF54909">
    <property type="entry name" value="Dimeric alpha+beta barrel"/>
    <property type="match status" value="1"/>
</dbReference>
<evidence type="ECO:0000259" key="1">
    <source>
        <dbReference type="Pfam" id="PF07045"/>
    </source>
</evidence>